<dbReference type="KEGG" id="afm:AFUA_1G00820"/>
<dbReference type="VEuPathDB" id="FungiDB:Afu1g00820"/>
<keyword evidence="3" id="KW-1185">Reference proteome</keyword>
<protein>
    <submittedName>
        <fullName evidence="2">Uncharacterized protein</fullName>
    </submittedName>
</protein>
<dbReference type="EMBL" id="AAHF01000007">
    <property type="protein sequence ID" value="EAL87796.1"/>
    <property type="molecule type" value="Genomic_DNA"/>
</dbReference>
<keyword evidence="1" id="KW-0732">Signal</keyword>
<dbReference type="AlphaFoldDB" id="Q4WKY6"/>
<evidence type="ECO:0000313" key="2">
    <source>
        <dbReference type="EMBL" id="EAL87796.1"/>
    </source>
</evidence>
<dbReference type="HOGENOM" id="CLU_1408435_0_0_1"/>
<dbReference type="GeneID" id="3507472"/>
<dbReference type="InParanoid" id="Q4WKY6"/>
<organism evidence="2 3">
    <name type="scientific">Aspergillus fumigatus (strain ATCC MYA-4609 / CBS 101355 / FGSC A1100 / Af293)</name>
    <name type="common">Neosartorya fumigata</name>
    <dbReference type="NCBI Taxonomy" id="330879"/>
    <lineage>
        <taxon>Eukaryota</taxon>
        <taxon>Fungi</taxon>
        <taxon>Dikarya</taxon>
        <taxon>Ascomycota</taxon>
        <taxon>Pezizomycotina</taxon>
        <taxon>Eurotiomycetes</taxon>
        <taxon>Eurotiomycetidae</taxon>
        <taxon>Eurotiales</taxon>
        <taxon>Aspergillaceae</taxon>
        <taxon>Aspergillus</taxon>
        <taxon>Aspergillus subgen. Fumigati</taxon>
    </lineage>
</organism>
<reference evidence="2 3" key="1">
    <citation type="journal article" date="2005" name="Nature">
        <title>Genomic sequence of the pathogenic and allergenic filamentous fungus Aspergillus fumigatus.</title>
        <authorList>
            <person name="Nierman W.C."/>
            <person name="Pain A."/>
            <person name="Anderson M.J."/>
            <person name="Wortman J.R."/>
            <person name="Kim H.S."/>
            <person name="Arroyo J."/>
            <person name="Berriman M."/>
            <person name="Abe K."/>
            <person name="Archer D.B."/>
            <person name="Bermejo C."/>
            <person name="Bennett J."/>
            <person name="Bowyer P."/>
            <person name="Chen D."/>
            <person name="Collins M."/>
            <person name="Coulsen R."/>
            <person name="Davies R."/>
            <person name="Dyer P.S."/>
            <person name="Farman M."/>
            <person name="Fedorova N."/>
            <person name="Fedorova N."/>
            <person name="Feldblyum T.V."/>
            <person name="Fischer R."/>
            <person name="Fosker N."/>
            <person name="Fraser A."/>
            <person name="Garcia J.L."/>
            <person name="Garcia M.J."/>
            <person name="Goble A."/>
            <person name="Goldman G.H."/>
            <person name="Gomi K."/>
            <person name="Griffith-Jones S."/>
            <person name="Gwilliam R."/>
            <person name="Haas B."/>
            <person name="Haas H."/>
            <person name="Harris D."/>
            <person name="Horiuchi H."/>
            <person name="Huang J."/>
            <person name="Humphray S."/>
            <person name="Jimenez J."/>
            <person name="Keller N."/>
            <person name="Khouri H."/>
            <person name="Kitamoto K."/>
            <person name="Kobayashi T."/>
            <person name="Konzack S."/>
            <person name="Kulkarni R."/>
            <person name="Kumagai T."/>
            <person name="Lafon A."/>
            <person name="Latge J.P."/>
            <person name="Li W."/>
            <person name="Lord A."/>
            <person name="Lu C."/>
            <person name="Majoros W.H."/>
            <person name="May G.S."/>
            <person name="Miller B.L."/>
            <person name="Mohamoud Y."/>
            <person name="Molina M."/>
            <person name="Monod M."/>
            <person name="Mouyna I."/>
            <person name="Mulligan S."/>
            <person name="Murphy L."/>
            <person name="O'Neil S."/>
            <person name="Paulsen I."/>
            <person name="Penalva M.A."/>
            <person name="Pertea M."/>
            <person name="Price C."/>
            <person name="Pritchard B.L."/>
            <person name="Quail M.A."/>
            <person name="Rabbinowitsch E."/>
            <person name="Rawlins N."/>
            <person name="Rajandream M.A."/>
            <person name="Reichard U."/>
            <person name="Renauld H."/>
            <person name="Robson G.D."/>
            <person name="Rodriguez de Cordoba S."/>
            <person name="Rodriguez-Pena J.M."/>
            <person name="Ronning C.M."/>
            <person name="Rutter S."/>
            <person name="Salzberg S.L."/>
            <person name="Sanchez M."/>
            <person name="Sanchez-Ferrero J.C."/>
            <person name="Saunders D."/>
            <person name="Seeger K."/>
            <person name="Squares R."/>
            <person name="Squares S."/>
            <person name="Takeuchi M."/>
            <person name="Tekaia F."/>
            <person name="Turner G."/>
            <person name="Vazquez de Aldana C.R."/>
            <person name="Weidman J."/>
            <person name="White O."/>
            <person name="Woodward J."/>
            <person name="Yu J.H."/>
            <person name="Fraser C."/>
            <person name="Galagan J.E."/>
            <person name="Asai K."/>
            <person name="Machida M."/>
            <person name="Hall N."/>
            <person name="Barrell B."/>
            <person name="Denning D.W."/>
        </authorList>
    </citation>
    <scope>NUCLEOTIDE SEQUENCE [LARGE SCALE GENOMIC DNA]</scope>
    <source>
        <strain evidence="2 3">Af293</strain>
    </source>
</reference>
<dbReference type="OrthoDB" id="4497709at2759"/>
<accession>Q4WKY6</accession>
<dbReference type="Proteomes" id="UP000002530">
    <property type="component" value="Unassembled WGS sequence"/>
</dbReference>
<evidence type="ECO:0000256" key="1">
    <source>
        <dbReference type="SAM" id="SignalP"/>
    </source>
</evidence>
<evidence type="ECO:0000313" key="3">
    <source>
        <dbReference type="Proteomes" id="UP000002530"/>
    </source>
</evidence>
<dbReference type="OMA" id="TFAWANM"/>
<comment type="caution">
    <text evidence="2">The sequence shown here is derived from an EMBL/GenBank/DDBJ whole genome shotgun (WGS) entry which is preliminary data.</text>
</comment>
<feature type="chain" id="PRO_5004246504" evidence="1">
    <location>
        <begin position="26"/>
        <end position="193"/>
    </location>
</feature>
<gene>
    <name evidence="2" type="ORF">AFUA_1G00820</name>
</gene>
<proteinExistence type="predicted"/>
<sequence>MLTAIWHRPVHPFTMLFSRVTFAWANMFCFTKVGKASSSASGGAQSTAYQATNEIILKYASVSPMIQSNSGTMEVTSPSKRSLAGLHAGQPILDVVKAEMDFGISFFRGFCGVENRGGQYRMVFTARFQKAPDALHLISCPKVIRAANLTPAKRESLRINLEAVSDRMAKEEWDKLESRYEIVKKDWLIVLDA</sequence>
<dbReference type="RefSeq" id="XP_749834.1">
    <property type="nucleotide sequence ID" value="XM_744741.1"/>
</dbReference>
<feature type="signal peptide" evidence="1">
    <location>
        <begin position="1"/>
        <end position="25"/>
    </location>
</feature>
<name>Q4WKY6_ASPFU</name>